<accession>A0A3G5A9K3</accession>
<reference evidence="1" key="1">
    <citation type="submission" date="2018-10" db="EMBL/GenBank/DDBJ databases">
        <title>Hidden diversity of soil giant viruses.</title>
        <authorList>
            <person name="Schulz F."/>
            <person name="Alteio L."/>
            <person name="Goudeau D."/>
            <person name="Ryan E.M."/>
            <person name="Malmstrom R.R."/>
            <person name="Blanchard J."/>
            <person name="Woyke T."/>
        </authorList>
    </citation>
    <scope>NUCLEOTIDE SEQUENCE</scope>
    <source>
        <strain evidence="1">HYV1</strain>
    </source>
</reference>
<proteinExistence type="predicted"/>
<evidence type="ECO:0000313" key="1">
    <source>
        <dbReference type="EMBL" id="AYV83956.1"/>
    </source>
</evidence>
<protein>
    <submittedName>
        <fullName evidence="1">Uncharacterized protein</fullName>
    </submittedName>
</protein>
<sequence length="61" mass="6499">MRPSAAMVTIAPAPAYFPAISSFSGFMILAATASAERAILSAWNELGSFFPPKYSIDSLKE</sequence>
<organism evidence="1">
    <name type="scientific">Hyperionvirus sp</name>
    <dbReference type="NCBI Taxonomy" id="2487770"/>
    <lineage>
        <taxon>Viruses</taxon>
        <taxon>Varidnaviria</taxon>
        <taxon>Bamfordvirae</taxon>
        <taxon>Nucleocytoviricota</taxon>
        <taxon>Megaviricetes</taxon>
        <taxon>Imitervirales</taxon>
        <taxon>Mimiviridae</taxon>
        <taxon>Klosneuvirinae</taxon>
    </lineage>
</organism>
<dbReference type="EMBL" id="MK072396">
    <property type="protein sequence ID" value="AYV83956.1"/>
    <property type="molecule type" value="Genomic_DNA"/>
</dbReference>
<name>A0A3G5A9K3_9VIRU</name>
<gene>
    <name evidence="1" type="ORF">Hyperionvirus14_45</name>
</gene>